<dbReference type="InterPro" id="IPR009061">
    <property type="entry name" value="DNA-bd_dom_put_sf"/>
</dbReference>
<sequence>MDIVHLDQKQLATRWGISQASLERWRCEGIGPAYLKLKGVVRYRLRDIESYEESCLSTFVRRPLSIGQCTAVDSGK</sequence>
<name>A0A2Z6GBU1_9PROT</name>
<evidence type="ECO:0000313" key="2">
    <source>
        <dbReference type="Proteomes" id="UP000033070"/>
    </source>
</evidence>
<keyword evidence="2" id="KW-1185">Reference proteome</keyword>
<evidence type="ECO:0008006" key="3">
    <source>
        <dbReference type="Google" id="ProtNLM"/>
    </source>
</evidence>
<evidence type="ECO:0000313" key="1">
    <source>
        <dbReference type="EMBL" id="BBE50934.1"/>
    </source>
</evidence>
<dbReference type="EMBL" id="AP018738">
    <property type="protein sequence ID" value="BBE50934.1"/>
    <property type="molecule type" value="Genomic_DNA"/>
</dbReference>
<dbReference type="SUPFAM" id="SSF46955">
    <property type="entry name" value="Putative DNA-binding domain"/>
    <property type="match status" value="1"/>
</dbReference>
<accession>A0A2Z6GBU1</accession>
<reference evidence="1 2" key="1">
    <citation type="submission" date="2018-06" db="EMBL/GenBank/DDBJ databases">
        <title>OYT1 Genome Sequencing.</title>
        <authorList>
            <person name="Kato S."/>
            <person name="Itoh T."/>
            <person name="Ohkuma M."/>
        </authorList>
    </citation>
    <scope>NUCLEOTIDE SEQUENCE [LARGE SCALE GENOMIC DNA]</scope>
    <source>
        <strain evidence="1 2">OYT1</strain>
    </source>
</reference>
<dbReference type="RefSeq" id="WP_051937942.1">
    <property type="nucleotide sequence ID" value="NZ_AP018738.1"/>
</dbReference>
<dbReference type="OrthoDB" id="8537306at2"/>
<protein>
    <recommendedName>
        <fullName evidence="3">DNA-binding protein</fullName>
    </recommendedName>
</protein>
<dbReference type="Proteomes" id="UP000033070">
    <property type="component" value="Chromosome"/>
</dbReference>
<dbReference type="KEGG" id="fam:OYT1_ch1377"/>
<dbReference type="STRING" id="1188319.OYT1_02037"/>
<dbReference type="AlphaFoldDB" id="A0A2Z6GBU1"/>
<proteinExistence type="predicted"/>
<organism evidence="1 2">
    <name type="scientific">Ferriphaselus amnicola</name>
    <dbReference type="NCBI Taxonomy" id="1188319"/>
    <lineage>
        <taxon>Bacteria</taxon>
        <taxon>Pseudomonadati</taxon>
        <taxon>Pseudomonadota</taxon>
        <taxon>Betaproteobacteria</taxon>
        <taxon>Nitrosomonadales</taxon>
        <taxon>Gallionellaceae</taxon>
        <taxon>Ferriphaselus</taxon>
    </lineage>
</organism>
<gene>
    <name evidence="1" type="ORF">OYT1_ch1377</name>
</gene>